<keyword evidence="1" id="KW-0812">Transmembrane</keyword>
<keyword evidence="1" id="KW-0472">Membrane</keyword>
<gene>
    <name evidence="3" type="ORF">OB955_11840</name>
    <name evidence="2" type="ORF">OB960_14040</name>
</gene>
<dbReference type="EMBL" id="JAOPKA010000008">
    <property type="protein sequence ID" value="MCU4742514.1"/>
    <property type="molecule type" value="Genomic_DNA"/>
</dbReference>
<evidence type="ECO:0000313" key="3">
    <source>
        <dbReference type="EMBL" id="MCU4973432.1"/>
    </source>
</evidence>
<name>A0AAP2Z1R4_9EURY</name>
<evidence type="ECO:0000256" key="1">
    <source>
        <dbReference type="SAM" id="Phobius"/>
    </source>
</evidence>
<dbReference type="Proteomes" id="UP001320972">
    <property type="component" value="Unassembled WGS sequence"/>
</dbReference>
<accession>A0AAP2Z1R4</accession>
<evidence type="ECO:0000313" key="5">
    <source>
        <dbReference type="Proteomes" id="UP001321018"/>
    </source>
</evidence>
<dbReference type="EMBL" id="JAOPKB010000006">
    <property type="protein sequence ID" value="MCU4973432.1"/>
    <property type="molecule type" value="Genomic_DNA"/>
</dbReference>
<keyword evidence="4" id="KW-1185">Reference proteome</keyword>
<feature type="transmembrane region" description="Helical" evidence="1">
    <location>
        <begin position="12"/>
        <end position="32"/>
    </location>
</feature>
<keyword evidence="1" id="KW-1133">Transmembrane helix</keyword>
<dbReference type="Proteomes" id="UP001321018">
    <property type="component" value="Unassembled WGS sequence"/>
</dbReference>
<sequence length="71" mass="7521">MNEKGRAGDSTEAELALLISALSLGVVLFLVFPDATPMASVPTANLYLALPFVLVGIFCFQLGLEGMMDDD</sequence>
<dbReference type="AlphaFoldDB" id="A0AAP2Z1R4"/>
<reference evidence="2 4" key="1">
    <citation type="submission" date="2022-09" db="EMBL/GenBank/DDBJ databases">
        <title>Enrichment on poylsaccharides allowed isolation of novel metabolic and taxonomic groups of Haloarchaea.</title>
        <authorList>
            <person name="Sorokin D.Y."/>
            <person name="Elcheninov A.G."/>
            <person name="Khizhniak T.V."/>
            <person name="Kolganova T.V."/>
            <person name="Kublanov I.V."/>
        </authorList>
    </citation>
    <scope>NUCLEOTIDE SEQUENCE</scope>
    <source>
        <strain evidence="3 4">AArc-m2/3/4</strain>
        <strain evidence="2">AArc-xg1-1</strain>
    </source>
</reference>
<evidence type="ECO:0000313" key="4">
    <source>
        <dbReference type="Proteomes" id="UP001320972"/>
    </source>
</evidence>
<organism evidence="2 5">
    <name type="scientific">Natronoglomus mannanivorans</name>
    <dbReference type="NCBI Taxonomy" id="2979990"/>
    <lineage>
        <taxon>Archaea</taxon>
        <taxon>Methanobacteriati</taxon>
        <taxon>Methanobacteriota</taxon>
        <taxon>Stenosarchaea group</taxon>
        <taxon>Halobacteria</taxon>
        <taxon>Halobacteriales</taxon>
        <taxon>Natrialbaceae</taxon>
        <taxon>Natronoglomus</taxon>
    </lineage>
</organism>
<dbReference type="RefSeq" id="WP_338004337.1">
    <property type="nucleotide sequence ID" value="NZ_JAOPKA010000008.1"/>
</dbReference>
<proteinExistence type="predicted"/>
<comment type="caution">
    <text evidence="2">The sequence shown here is derived from an EMBL/GenBank/DDBJ whole genome shotgun (WGS) entry which is preliminary data.</text>
</comment>
<feature type="transmembrane region" description="Helical" evidence="1">
    <location>
        <begin position="44"/>
        <end position="64"/>
    </location>
</feature>
<protein>
    <submittedName>
        <fullName evidence="2">Uncharacterized protein</fullName>
    </submittedName>
</protein>
<evidence type="ECO:0000313" key="2">
    <source>
        <dbReference type="EMBL" id="MCU4742514.1"/>
    </source>
</evidence>